<protein>
    <submittedName>
        <fullName evidence="1">Uncharacterized protein</fullName>
    </submittedName>
</protein>
<evidence type="ECO:0000313" key="1">
    <source>
        <dbReference type="EMBL" id="OLP92100.1"/>
    </source>
</evidence>
<proteinExistence type="predicted"/>
<dbReference type="EMBL" id="LSRX01000635">
    <property type="protein sequence ID" value="OLP92100.1"/>
    <property type="molecule type" value="Genomic_DNA"/>
</dbReference>
<name>A0A1Q9DAE0_SYMMI</name>
<dbReference type="OrthoDB" id="10284081at2759"/>
<keyword evidence="2" id="KW-1185">Reference proteome</keyword>
<gene>
    <name evidence="1" type="ORF">AK812_SmicGene26123</name>
</gene>
<comment type="caution">
    <text evidence="1">The sequence shown here is derived from an EMBL/GenBank/DDBJ whole genome shotgun (WGS) entry which is preliminary data.</text>
</comment>
<organism evidence="1 2">
    <name type="scientific">Symbiodinium microadriaticum</name>
    <name type="common">Dinoflagellate</name>
    <name type="synonym">Zooxanthella microadriatica</name>
    <dbReference type="NCBI Taxonomy" id="2951"/>
    <lineage>
        <taxon>Eukaryota</taxon>
        <taxon>Sar</taxon>
        <taxon>Alveolata</taxon>
        <taxon>Dinophyceae</taxon>
        <taxon>Suessiales</taxon>
        <taxon>Symbiodiniaceae</taxon>
        <taxon>Symbiodinium</taxon>
    </lineage>
</organism>
<dbReference type="Proteomes" id="UP000186817">
    <property type="component" value="Unassembled WGS sequence"/>
</dbReference>
<evidence type="ECO:0000313" key="2">
    <source>
        <dbReference type="Proteomes" id="UP000186817"/>
    </source>
</evidence>
<reference evidence="1 2" key="1">
    <citation type="submission" date="2016-02" db="EMBL/GenBank/DDBJ databases">
        <title>Genome analysis of coral dinoflagellate symbionts highlights evolutionary adaptations to a symbiotic lifestyle.</title>
        <authorList>
            <person name="Aranda M."/>
            <person name="Li Y."/>
            <person name="Liew Y.J."/>
            <person name="Baumgarten S."/>
            <person name="Simakov O."/>
            <person name="Wilson M."/>
            <person name="Piel J."/>
            <person name="Ashoor H."/>
            <person name="Bougouffa S."/>
            <person name="Bajic V.B."/>
            <person name="Ryu T."/>
            <person name="Ravasi T."/>
            <person name="Bayer T."/>
            <person name="Micklem G."/>
            <person name="Kim H."/>
            <person name="Bhak J."/>
            <person name="Lajeunesse T.C."/>
            <person name="Voolstra C.R."/>
        </authorList>
    </citation>
    <scope>NUCLEOTIDE SEQUENCE [LARGE SCALE GENOMIC DNA]</scope>
    <source>
        <strain evidence="1 2">CCMP2467</strain>
    </source>
</reference>
<accession>A0A1Q9DAE0</accession>
<sequence length="231" mass="25226">MRSAQVRPLAWGCGKCTEAEVAFKRNAAANGSVDKTGSVEAPKGEAGEVEHRDNMLHPKATLPNREIRQFSVAQNASPSAPQAELTPWETRKEVQLLTLLTLLRPRHDHAASRPAGGENLQAMNFEVNFVEEHTALLSRFAHGLVHRRAADGRQVSSKCRKHDHVGSEAAVVNRHLQGRVAMDVTEGDGGSFKSAVKGDKAGREHRCVASFAGNLCGRRHEQLQQGYFAEP</sequence>
<dbReference type="AlphaFoldDB" id="A0A1Q9DAE0"/>